<organism evidence="2 3">
    <name type="scientific">Mycoavidus cysteinexigens</name>
    <dbReference type="NCBI Taxonomy" id="1553431"/>
    <lineage>
        <taxon>Bacteria</taxon>
        <taxon>Pseudomonadati</taxon>
        <taxon>Pseudomonadota</taxon>
        <taxon>Betaproteobacteria</taxon>
        <taxon>Burkholderiales</taxon>
        <taxon>Burkholderiaceae</taxon>
        <taxon>Mycoavidus</taxon>
    </lineage>
</organism>
<dbReference type="RefSeq" id="WP_045365008.1">
    <property type="nucleotide sequence ID" value="NZ_AP018150.1"/>
</dbReference>
<evidence type="ECO:0000259" key="1">
    <source>
        <dbReference type="Pfam" id="PF09832"/>
    </source>
</evidence>
<sequence>MQIQFKQWMLLAPWLLLAPAFSMAQPLNMQGDASSTLAPAAVPVDPAQQAAIKDLLAAIDADKHATAIGNSAQMQMKQLVPAILSDALSENKKLTDAQKRAAVPQLRQSALAKLAEQAGQPFTTAQFHQDALQAQRDAYAKYYTADEIKDLTKFYKSKAGSKFLQVQDQVGGYVLNSLMQKYMPPSVQATREQADKEIELVAKSRAPQKPANKANNPAK</sequence>
<protein>
    <submittedName>
        <fullName evidence="2">Signal peptide protein</fullName>
    </submittedName>
</protein>
<dbReference type="AlphaFoldDB" id="A0A2Z6EXT3"/>
<evidence type="ECO:0000313" key="2">
    <source>
        <dbReference type="EMBL" id="BBE09925.1"/>
    </source>
</evidence>
<proteinExistence type="predicted"/>
<dbReference type="KEGG" id="mcys:MCB1EB_1764"/>
<keyword evidence="3" id="KW-1185">Reference proteome</keyword>
<feature type="domain" description="DUF2059" evidence="1">
    <location>
        <begin position="133"/>
        <end position="185"/>
    </location>
</feature>
<dbReference type="Proteomes" id="UP000282597">
    <property type="component" value="Chromosome"/>
</dbReference>
<name>A0A2Z6EXT3_9BURK</name>
<dbReference type="InterPro" id="IPR018637">
    <property type="entry name" value="DUF2059"/>
</dbReference>
<gene>
    <name evidence="2" type="ORF">MCB1EB_1764</name>
</gene>
<evidence type="ECO:0000313" key="3">
    <source>
        <dbReference type="Proteomes" id="UP000282597"/>
    </source>
</evidence>
<reference evidence="2 3" key="1">
    <citation type="journal article" date="2018" name="Microbes Environ.">
        <title>Comparative Genomic Insights into Endofungal Lifestyles of Two Bacterial Endosymbionts, Mycoavidus cysteinexigens and Burkholderia rhizoxinica.</title>
        <authorList>
            <person name="Sharmin D."/>
            <person name="Guo Y."/>
            <person name="Nishizawa T."/>
            <person name="Ohshima S."/>
            <person name="Sato Y."/>
            <person name="Takashima Y."/>
            <person name="Narisawa K."/>
            <person name="Ohta H."/>
        </authorList>
    </citation>
    <scope>NUCLEOTIDE SEQUENCE [LARGE SCALE GENOMIC DNA]</scope>
    <source>
        <strain evidence="2 3">B1-EB</strain>
    </source>
</reference>
<dbReference type="Pfam" id="PF09832">
    <property type="entry name" value="DUF2059"/>
    <property type="match status" value="1"/>
</dbReference>
<dbReference type="EMBL" id="AP018150">
    <property type="protein sequence ID" value="BBE09925.1"/>
    <property type="molecule type" value="Genomic_DNA"/>
</dbReference>
<accession>A0A2Z6EXT3</accession>